<name>A0A419A891_9RHOB</name>
<accession>A0A419A891</accession>
<evidence type="ECO:0000313" key="1">
    <source>
        <dbReference type="EMBL" id="RJL17995.1"/>
    </source>
</evidence>
<proteinExistence type="predicted"/>
<comment type="caution">
    <text evidence="1">The sequence shown here is derived from an EMBL/GenBank/DDBJ whole genome shotgun (WGS) entry which is preliminary data.</text>
</comment>
<gene>
    <name evidence="1" type="ORF">D3P05_08460</name>
</gene>
<evidence type="ECO:0000313" key="2">
    <source>
        <dbReference type="Proteomes" id="UP000283587"/>
    </source>
</evidence>
<keyword evidence="2" id="KW-1185">Reference proteome</keyword>
<sequence length="115" mass="12441">MVGISCHVLGDLLAALGVRKVSAPELVPDFLNHAFRAGYGAVDGALINARGFGCLGGERCGPMPPPIITLAFNRDNLPRLTRLPKLLPLGEMLGLLRRRQFRAHQVLVGFLYPTP</sequence>
<dbReference type="EMBL" id="QZEW01000029">
    <property type="protein sequence ID" value="RJL17995.1"/>
    <property type="molecule type" value="Genomic_DNA"/>
</dbReference>
<dbReference type="AlphaFoldDB" id="A0A419A891"/>
<protein>
    <submittedName>
        <fullName evidence="1">Uncharacterized protein</fullName>
    </submittedName>
</protein>
<reference evidence="2" key="1">
    <citation type="submission" date="2018-09" db="EMBL/GenBank/DDBJ databases">
        <title>Paracoccus onubensis nov. sp. a moderate halophilic bacterium isolated from Gruta de las Maravillas (Aracena, Spain).</title>
        <authorList>
            <person name="Jurado V."/>
            <person name="Gutierrez-Patricio S."/>
            <person name="Gonzalez-Pimentel J.L."/>
            <person name="Miller A.Z."/>
            <person name="Laiz L."/>
            <person name="Saiz-Jimenez C."/>
        </authorList>
    </citation>
    <scope>NUCLEOTIDE SEQUENCE [LARGE SCALE GENOMIC DNA]</scope>
    <source>
        <strain evidence="2">DSM 26381</strain>
    </source>
</reference>
<dbReference type="Proteomes" id="UP000283587">
    <property type="component" value="Unassembled WGS sequence"/>
</dbReference>
<organism evidence="1 2">
    <name type="scientific">Paracoccus siganidrum</name>
    <dbReference type="NCBI Taxonomy" id="1276757"/>
    <lineage>
        <taxon>Bacteria</taxon>
        <taxon>Pseudomonadati</taxon>
        <taxon>Pseudomonadota</taxon>
        <taxon>Alphaproteobacteria</taxon>
        <taxon>Rhodobacterales</taxon>
        <taxon>Paracoccaceae</taxon>
        <taxon>Paracoccus</taxon>
    </lineage>
</organism>